<dbReference type="InterPro" id="IPR000182">
    <property type="entry name" value="GNAT_dom"/>
</dbReference>
<dbReference type="PANTHER" id="PTHR43451:SF1">
    <property type="entry name" value="ACETYLTRANSFERASE"/>
    <property type="match status" value="1"/>
</dbReference>
<comment type="caution">
    <text evidence="2">The sequence shown here is derived from an EMBL/GenBank/DDBJ whole genome shotgun (WGS) entry which is preliminary data.</text>
</comment>
<feature type="domain" description="N-acetyltransferase" evidence="1">
    <location>
        <begin position="1"/>
        <end position="139"/>
    </location>
</feature>
<dbReference type="GO" id="GO:0016747">
    <property type="term" value="F:acyltransferase activity, transferring groups other than amino-acyl groups"/>
    <property type="evidence" value="ECO:0007669"/>
    <property type="project" value="InterPro"/>
</dbReference>
<protein>
    <submittedName>
        <fullName evidence="2">GNAT family N-acetyltransferase</fullName>
    </submittedName>
</protein>
<evidence type="ECO:0000313" key="3">
    <source>
        <dbReference type="Proteomes" id="UP000307217"/>
    </source>
</evidence>
<accession>A0A5S3VAH8</accession>
<name>A0A5S3VAH8_9GAMM</name>
<dbReference type="CDD" id="cd04301">
    <property type="entry name" value="NAT_SF"/>
    <property type="match status" value="1"/>
</dbReference>
<reference evidence="2 3" key="1">
    <citation type="submission" date="2018-01" db="EMBL/GenBank/DDBJ databases">
        <authorList>
            <person name="Paulsen S."/>
            <person name="Gram L.K."/>
        </authorList>
    </citation>
    <scope>NUCLEOTIDE SEQUENCE [LARGE SCALE GENOMIC DNA]</scope>
    <source>
        <strain evidence="2 3">S3790</strain>
    </source>
</reference>
<dbReference type="SUPFAM" id="SSF55729">
    <property type="entry name" value="Acyl-CoA N-acyltransferases (Nat)"/>
    <property type="match status" value="1"/>
</dbReference>
<dbReference type="PANTHER" id="PTHR43451">
    <property type="entry name" value="ACETYLTRANSFERASE (GNAT) FAMILY PROTEIN"/>
    <property type="match status" value="1"/>
</dbReference>
<organism evidence="2 3">
    <name type="scientific">Pseudoalteromonas aurantia</name>
    <dbReference type="NCBI Taxonomy" id="43654"/>
    <lineage>
        <taxon>Bacteria</taxon>
        <taxon>Pseudomonadati</taxon>
        <taxon>Pseudomonadota</taxon>
        <taxon>Gammaproteobacteria</taxon>
        <taxon>Alteromonadales</taxon>
        <taxon>Pseudoalteromonadaceae</taxon>
        <taxon>Pseudoalteromonas</taxon>
    </lineage>
</organism>
<gene>
    <name evidence="2" type="ORF">CWC19_07265</name>
</gene>
<sequence>MREKDAEYISMICMRSFETSIASSLPCEGVLTFTKIAKTSAFLERMQQDNIILVAVDNHQFLGVIELKAGHHIAMFFVDPDFQNKGVGRALFSAILSHVRTDILTVSASLSSIDIYKKYGFEYAGEVGESAGLVYQPMELEVFRSELLT</sequence>
<dbReference type="InterPro" id="IPR016181">
    <property type="entry name" value="Acyl_CoA_acyltransferase"/>
</dbReference>
<proteinExistence type="predicted"/>
<reference evidence="3" key="2">
    <citation type="submission" date="2019-06" db="EMBL/GenBank/DDBJ databases">
        <title>Co-occurence of chitin degradation, pigmentation and bioactivity in marine Pseudoalteromonas.</title>
        <authorList>
            <person name="Sonnenschein E.C."/>
            <person name="Bech P.K."/>
        </authorList>
    </citation>
    <scope>NUCLEOTIDE SEQUENCE [LARGE SCALE GENOMIC DNA]</scope>
    <source>
        <strain evidence="3">S3790</strain>
    </source>
</reference>
<dbReference type="Proteomes" id="UP000307217">
    <property type="component" value="Unassembled WGS sequence"/>
</dbReference>
<dbReference type="PROSITE" id="PS51186">
    <property type="entry name" value="GNAT"/>
    <property type="match status" value="1"/>
</dbReference>
<dbReference type="OrthoDB" id="9789605at2"/>
<keyword evidence="2" id="KW-0808">Transferase</keyword>
<dbReference type="EMBL" id="PNBX01000028">
    <property type="protein sequence ID" value="TMO68926.1"/>
    <property type="molecule type" value="Genomic_DNA"/>
</dbReference>
<evidence type="ECO:0000259" key="1">
    <source>
        <dbReference type="PROSITE" id="PS51186"/>
    </source>
</evidence>
<dbReference type="Gene3D" id="3.40.630.30">
    <property type="match status" value="1"/>
</dbReference>
<evidence type="ECO:0000313" key="2">
    <source>
        <dbReference type="EMBL" id="TMO68926.1"/>
    </source>
</evidence>
<dbReference type="Pfam" id="PF13673">
    <property type="entry name" value="Acetyltransf_10"/>
    <property type="match status" value="1"/>
</dbReference>
<dbReference type="InterPro" id="IPR052564">
    <property type="entry name" value="N-acetyltrans/Recomb-assoc"/>
</dbReference>
<dbReference type="AlphaFoldDB" id="A0A5S3VAH8"/>